<evidence type="ECO:0000256" key="1">
    <source>
        <dbReference type="ARBA" id="ARBA00022729"/>
    </source>
</evidence>
<evidence type="ECO:0000313" key="3">
    <source>
        <dbReference type="Proteomes" id="UP001223802"/>
    </source>
</evidence>
<dbReference type="Pfam" id="PF05787">
    <property type="entry name" value="PhoX"/>
    <property type="match status" value="1"/>
</dbReference>
<dbReference type="PANTHER" id="PTHR35399">
    <property type="entry name" value="SLR8030 PROTEIN"/>
    <property type="match status" value="1"/>
</dbReference>
<dbReference type="Proteomes" id="UP001223802">
    <property type="component" value="Chromosome"/>
</dbReference>
<keyword evidence="3" id="KW-1185">Reference proteome</keyword>
<organism evidence="2 3">
    <name type="scientific">Oceanimonas pelagia</name>
    <dbReference type="NCBI Taxonomy" id="3028314"/>
    <lineage>
        <taxon>Bacteria</taxon>
        <taxon>Pseudomonadati</taxon>
        <taxon>Pseudomonadota</taxon>
        <taxon>Gammaproteobacteria</taxon>
        <taxon>Aeromonadales</taxon>
        <taxon>Aeromonadaceae</taxon>
        <taxon>Oceanimonas</taxon>
    </lineage>
</organism>
<keyword evidence="1" id="KW-0732">Signal</keyword>
<dbReference type="PANTHER" id="PTHR35399:SF2">
    <property type="entry name" value="DUF839 DOMAIN-CONTAINING PROTEIN"/>
    <property type="match status" value="1"/>
</dbReference>
<dbReference type="InterPro" id="IPR008557">
    <property type="entry name" value="PhoX"/>
</dbReference>
<evidence type="ECO:0000313" key="2">
    <source>
        <dbReference type="EMBL" id="WMC11783.1"/>
    </source>
</evidence>
<dbReference type="EMBL" id="CP118224">
    <property type="protein sequence ID" value="WMC11783.1"/>
    <property type="molecule type" value="Genomic_DNA"/>
</dbReference>
<accession>A0AA50QB80</accession>
<name>A0AA50QB80_9GAMM</name>
<dbReference type="NCBIfam" id="TIGR01409">
    <property type="entry name" value="TAT_signal_seq"/>
    <property type="match status" value="1"/>
</dbReference>
<dbReference type="InterPro" id="IPR019546">
    <property type="entry name" value="TAT_signal_bac_arc"/>
</dbReference>
<sequence length="150" mass="16086">MSRFERQDEQNHPRNQVPEFTQLVEKSLSRRRFLGGAAALGAAAFFAASPLSRAVAAATQGSPLLGFEAVPASTADTITVPKGYRVERLVSWGDALFGTVPEFNESGNSADAQAGQFGDNNDGMSFFALDDTTAILAVNNEYCNYATSFH</sequence>
<dbReference type="InterPro" id="IPR006311">
    <property type="entry name" value="TAT_signal"/>
</dbReference>
<dbReference type="KEGG" id="ope:PU634_05295"/>
<gene>
    <name evidence="2" type="ORF">PU634_05295</name>
</gene>
<proteinExistence type="predicted"/>
<dbReference type="RefSeq" id="WP_306763019.1">
    <property type="nucleotide sequence ID" value="NZ_CP118224.1"/>
</dbReference>
<dbReference type="PROSITE" id="PS51318">
    <property type="entry name" value="TAT"/>
    <property type="match status" value="1"/>
</dbReference>
<reference evidence="2 3" key="1">
    <citation type="submission" date="2023-02" db="EMBL/GenBank/DDBJ databases">
        <title>Complete genome sequence of a novel bacterium Oceanimonas sp. NTOU-MSR1 isolated from marine coast sediment.</title>
        <authorList>
            <person name="Yang H.-T."/>
            <person name="Chen Y.-L."/>
            <person name="Ho Y.-N."/>
        </authorList>
    </citation>
    <scope>NUCLEOTIDE SEQUENCE [LARGE SCALE GENOMIC DNA]</scope>
    <source>
        <strain evidence="2 3">NTOU-MSR1</strain>
    </source>
</reference>
<dbReference type="AlphaFoldDB" id="A0AA50QB80"/>
<protein>
    <submittedName>
        <fullName evidence="2">DUF839 domain-containing protein</fullName>
    </submittedName>
</protein>